<dbReference type="Pfam" id="PF01494">
    <property type="entry name" value="FAD_binding_3"/>
    <property type="match status" value="1"/>
</dbReference>
<dbReference type="Gene3D" id="3.50.50.60">
    <property type="entry name" value="FAD/NAD(P)-binding domain"/>
    <property type="match status" value="1"/>
</dbReference>
<dbReference type="PANTHER" id="PTHR43747:SF5">
    <property type="entry name" value="FAD-BINDING DOMAIN-CONTAINING PROTEIN"/>
    <property type="match status" value="1"/>
</dbReference>
<evidence type="ECO:0000313" key="4">
    <source>
        <dbReference type="Proteomes" id="UP000192042"/>
    </source>
</evidence>
<keyword evidence="1" id="KW-0560">Oxidoreductase</keyword>
<evidence type="ECO:0000259" key="2">
    <source>
        <dbReference type="Pfam" id="PF01494"/>
    </source>
</evidence>
<organism evidence="3 4">
    <name type="scientific">Nitrospira japonica</name>
    <dbReference type="NCBI Taxonomy" id="1325564"/>
    <lineage>
        <taxon>Bacteria</taxon>
        <taxon>Pseudomonadati</taxon>
        <taxon>Nitrospirota</taxon>
        <taxon>Nitrospiria</taxon>
        <taxon>Nitrospirales</taxon>
        <taxon>Nitrospiraceae</taxon>
        <taxon>Nitrospira</taxon>
    </lineage>
</organism>
<gene>
    <name evidence="3" type="primary">crpH</name>
    <name evidence="3" type="ORF">NSJP_3772</name>
</gene>
<reference evidence="3 4" key="1">
    <citation type="submission" date="2017-03" db="EMBL/GenBank/DDBJ databases">
        <authorList>
            <person name="Afonso C.L."/>
            <person name="Miller P.J."/>
            <person name="Scott M.A."/>
            <person name="Spackman E."/>
            <person name="Goraichik I."/>
            <person name="Dimitrov K.M."/>
            <person name="Suarez D.L."/>
            <person name="Swayne D.E."/>
        </authorList>
    </citation>
    <scope>NUCLEOTIDE SEQUENCE [LARGE SCALE GENOMIC DNA]</scope>
    <source>
        <strain evidence="3">Genome sequencing of Nitrospira japonica strain NJ11</strain>
    </source>
</reference>
<sequence>MMDRSTRVLVVGGGPAGSTTTTLLAQRGVDVILAEREQGARYHIGESLLPSCLRILDLLGVREKVERHGFVRKDGGYFVWGEQPWEAAFGSLTTPLYGFQVVRSEFDKILIDHASSQGVSVLEGHEVKQLDLVDGRPVAAPAVDSEGNRVRLTFDFLVDATGRSGLMATGYLRNRYYHKAFMNVATWGYWRKAKRLSVGPQGAIATCSIPIGWIWAIPLHDGQLSVDVVMHKSKFKPLRQHLSLEGVYRHALAYSELIQDLISGGELQLPLRAETDYSYTAEEFAGPGYYLVGDAACILDPLLSTGVHMATFSGLLTAASLSSAISGDVPASDATQFYSASYRRAYLRMMVVVASFYQTHRGAEAYFRQAQQLTSHDYSGAELAHAFLHIISGIEDLKDIEDVEPQRLLEALTNV</sequence>
<feature type="domain" description="FAD-binding" evidence="2">
    <location>
        <begin position="6"/>
        <end position="166"/>
    </location>
</feature>
<proteinExistence type="predicted"/>
<dbReference type="GO" id="GO:0016491">
    <property type="term" value="F:oxidoreductase activity"/>
    <property type="evidence" value="ECO:0007669"/>
    <property type="project" value="UniProtKB-KW"/>
</dbReference>
<name>A0A1W1IAN6_9BACT</name>
<dbReference type="EMBL" id="LT828648">
    <property type="protein sequence ID" value="SLM49939.1"/>
    <property type="molecule type" value="Genomic_DNA"/>
</dbReference>
<dbReference type="AlphaFoldDB" id="A0A1W1IAN6"/>
<dbReference type="InterPro" id="IPR002938">
    <property type="entry name" value="FAD-bd"/>
</dbReference>
<dbReference type="Gene3D" id="3.30.9.100">
    <property type="match status" value="1"/>
</dbReference>
<dbReference type="PANTHER" id="PTHR43747">
    <property type="entry name" value="FAD-BINDING PROTEIN"/>
    <property type="match status" value="1"/>
</dbReference>
<keyword evidence="4" id="KW-1185">Reference proteome</keyword>
<dbReference type="STRING" id="1325564.NSJP_3772"/>
<protein>
    <submittedName>
        <fullName evidence="3">CrpH</fullName>
    </submittedName>
</protein>
<dbReference type="SUPFAM" id="SSF51905">
    <property type="entry name" value="FAD/NAD(P)-binding domain"/>
    <property type="match status" value="1"/>
</dbReference>
<dbReference type="PRINTS" id="PR00420">
    <property type="entry name" value="RNGMNOXGNASE"/>
</dbReference>
<dbReference type="Proteomes" id="UP000192042">
    <property type="component" value="Chromosome I"/>
</dbReference>
<accession>A0A1W1IAN6</accession>
<dbReference type="InterPro" id="IPR036188">
    <property type="entry name" value="FAD/NAD-bd_sf"/>
</dbReference>
<dbReference type="InterPro" id="IPR050816">
    <property type="entry name" value="Flavin-dep_Halogenase_NPB"/>
</dbReference>
<evidence type="ECO:0000313" key="3">
    <source>
        <dbReference type="EMBL" id="SLM49939.1"/>
    </source>
</evidence>
<dbReference type="KEGG" id="nja:NSJP_3772"/>
<evidence type="ECO:0000256" key="1">
    <source>
        <dbReference type="ARBA" id="ARBA00023002"/>
    </source>
</evidence>
<dbReference type="GO" id="GO:0071949">
    <property type="term" value="F:FAD binding"/>
    <property type="evidence" value="ECO:0007669"/>
    <property type="project" value="InterPro"/>
</dbReference>
<dbReference type="RefSeq" id="WP_172834423.1">
    <property type="nucleotide sequence ID" value="NZ_LT828648.1"/>
</dbReference>